<dbReference type="InterPro" id="IPR036249">
    <property type="entry name" value="Thioredoxin-like_sf"/>
</dbReference>
<dbReference type="PANTHER" id="PTHR13887:SF33">
    <property type="entry name" value="ISOMERASE"/>
    <property type="match status" value="1"/>
</dbReference>
<name>A0A939D6F5_CLOAM</name>
<evidence type="ECO:0000313" key="2">
    <source>
        <dbReference type="EMBL" id="MBN7772294.1"/>
    </source>
</evidence>
<organism evidence="2 3">
    <name type="scientific">Clostridium aminobutyricum</name>
    <dbReference type="NCBI Taxonomy" id="33953"/>
    <lineage>
        <taxon>Bacteria</taxon>
        <taxon>Bacillati</taxon>
        <taxon>Bacillota</taxon>
        <taxon>Clostridia</taxon>
        <taxon>Eubacteriales</taxon>
        <taxon>Clostridiaceae</taxon>
        <taxon>Clostridium</taxon>
    </lineage>
</organism>
<dbReference type="AlphaFoldDB" id="A0A939D6F5"/>
<comment type="caution">
    <text evidence="2">The sequence shown here is derived from an EMBL/GenBank/DDBJ whole genome shotgun (WGS) entry which is preliminary data.</text>
</comment>
<dbReference type="EMBL" id="JAFJZZ010000001">
    <property type="protein sequence ID" value="MBN7772294.1"/>
    <property type="molecule type" value="Genomic_DNA"/>
</dbReference>
<evidence type="ECO:0000259" key="1">
    <source>
        <dbReference type="Pfam" id="PF01323"/>
    </source>
</evidence>
<dbReference type="GO" id="GO:0016491">
    <property type="term" value="F:oxidoreductase activity"/>
    <property type="evidence" value="ECO:0007669"/>
    <property type="project" value="InterPro"/>
</dbReference>
<feature type="domain" description="DSBA-like thioredoxin" evidence="1">
    <location>
        <begin position="5"/>
        <end position="183"/>
    </location>
</feature>
<dbReference type="InterPro" id="IPR001853">
    <property type="entry name" value="DSBA-like_thioredoxin_dom"/>
</dbReference>
<gene>
    <name evidence="2" type="ORF">JYB65_02870</name>
</gene>
<accession>A0A939D6F5</accession>
<dbReference type="RefSeq" id="WP_206581106.1">
    <property type="nucleotide sequence ID" value="NZ_JAFJZZ010000001.1"/>
</dbReference>
<keyword evidence="3" id="KW-1185">Reference proteome</keyword>
<dbReference type="SUPFAM" id="SSF52833">
    <property type="entry name" value="Thioredoxin-like"/>
    <property type="match status" value="1"/>
</dbReference>
<dbReference type="Gene3D" id="3.40.30.10">
    <property type="entry name" value="Glutaredoxin"/>
    <property type="match status" value="1"/>
</dbReference>
<dbReference type="Pfam" id="PF01323">
    <property type="entry name" value="DSBA"/>
    <property type="match status" value="1"/>
</dbReference>
<reference evidence="2" key="1">
    <citation type="submission" date="2021-02" db="EMBL/GenBank/DDBJ databases">
        <title>Abyssanaerobacter marinus gen.nov., sp., nov, anaerobic bacterium isolated from the Onnuri vent field of Indian Ocean and suggestion of Mogibacteriaceae fam. nov., and proposal of reclassification of ambiguous this family's genus member.</title>
        <authorList>
            <person name="Kim Y.J."/>
            <person name="Yang J.-A."/>
        </authorList>
    </citation>
    <scope>NUCLEOTIDE SEQUENCE</scope>
    <source>
        <strain evidence="2">DSM 2634</strain>
    </source>
</reference>
<protein>
    <submittedName>
        <fullName evidence="2">DsbA family protein</fullName>
    </submittedName>
</protein>
<dbReference type="Proteomes" id="UP000664545">
    <property type="component" value="Unassembled WGS sequence"/>
</dbReference>
<dbReference type="PANTHER" id="PTHR13887">
    <property type="entry name" value="GLUTATHIONE S-TRANSFERASE KAPPA"/>
    <property type="match status" value="1"/>
</dbReference>
<evidence type="ECO:0000313" key="3">
    <source>
        <dbReference type="Proteomes" id="UP000664545"/>
    </source>
</evidence>
<sequence>MSINIQFVSDYVCPFCYINKIFLEKACEGKDIHIEYLPYELTPETQKQVDVYRDPVRKANWQKTIAPIVRKLNLDMKLPPKVSPRPYTRLAHEGYYYALDHQKGSLYNDRLYKAYFAEESDIGDLQVLKQIAAQIGLNANDFETALIEGIYRSKLIGAKDSPVSAQVTTLPMIKIGDTVLHGGIHSKEYFETLLEKTQKTADEEVVTGAGCGVDSCTF</sequence>
<proteinExistence type="predicted"/>